<organism evidence="2 3">
    <name type="scientific">Saccharophagus degradans</name>
    <dbReference type="NCBI Taxonomy" id="86304"/>
    <lineage>
        <taxon>Bacteria</taxon>
        <taxon>Pseudomonadati</taxon>
        <taxon>Pseudomonadota</taxon>
        <taxon>Gammaproteobacteria</taxon>
        <taxon>Cellvibrionales</taxon>
        <taxon>Cellvibrionaceae</taxon>
        <taxon>Saccharophagus</taxon>
    </lineage>
</organism>
<dbReference type="AlphaFoldDB" id="A0AAW7X049"/>
<keyword evidence="2" id="KW-0808">Transferase</keyword>
<proteinExistence type="predicted"/>
<dbReference type="InterPro" id="IPR025714">
    <property type="entry name" value="Methyltranfer_dom"/>
</dbReference>
<dbReference type="Pfam" id="PF13679">
    <property type="entry name" value="Methyltransf_32"/>
    <property type="match status" value="1"/>
</dbReference>
<dbReference type="RefSeq" id="WP_303490412.1">
    <property type="nucleotide sequence ID" value="NZ_JAUOPB010000001.1"/>
</dbReference>
<evidence type="ECO:0000313" key="3">
    <source>
        <dbReference type="Proteomes" id="UP001169760"/>
    </source>
</evidence>
<feature type="domain" description="Methyltransferase" evidence="1">
    <location>
        <begin position="105"/>
        <end position="222"/>
    </location>
</feature>
<name>A0AAW7X049_9GAMM</name>
<reference evidence="2" key="1">
    <citation type="submission" date="2023-07" db="EMBL/GenBank/DDBJ databases">
        <title>Genome content predicts the carbon catabolic preferences of heterotrophic bacteria.</title>
        <authorList>
            <person name="Gralka M."/>
        </authorList>
    </citation>
    <scope>NUCLEOTIDE SEQUENCE</scope>
    <source>
        <strain evidence="2">I3M17_2</strain>
    </source>
</reference>
<dbReference type="GO" id="GO:0008168">
    <property type="term" value="F:methyltransferase activity"/>
    <property type="evidence" value="ECO:0007669"/>
    <property type="project" value="UniProtKB-KW"/>
</dbReference>
<dbReference type="InterPro" id="IPR029063">
    <property type="entry name" value="SAM-dependent_MTases_sf"/>
</dbReference>
<dbReference type="Proteomes" id="UP001169760">
    <property type="component" value="Unassembled WGS sequence"/>
</dbReference>
<comment type="caution">
    <text evidence="2">The sequence shown here is derived from an EMBL/GenBank/DDBJ whole genome shotgun (WGS) entry which is preliminary data.</text>
</comment>
<sequence length="397" mass="44760">MPSPLQTLFLQLHQELVSSKLLWQPSLFVNPAPSWLKLYPALTEQCLSLSENQLTELEQQPELIPQWLSAHLPHIAQVTALTKLEMNPPTAAALPKLWDAGIPGRKAKQIKAFAEAFKPEGDILVDWCSGKAHLGRTLSALYTTPCLALEYNPTLCQQGNVLARKRNLNTHFVATDVLKLGVALPASSHICALHACGDLHRSLVAHATSHPITALTFAPCCYPLWLDDTYTPLSNTALTHNLQLDRTDLHLAVQECVTATPREQSLSHKQATWRLGFDYLQRDIRQSDSYLNTPSLPLSALNNGFEHFCRTLAALKNLTLPQNIQWQHYEKAGEVRWAKLRRLQLVRHAYRRALELWLVLDLALRLEEANYTVTINQFCDRALTPRNIIINAKLNTH</sequence>
<dbReference type="EMBL" id="JAUOPB010000001">
    <property type="protein sequence ID" value="MDO6421161.1"/>
    <property type="molecule type" value="Genomic_DNA"/>
</dbReference>
<keyword evidence="2" id="KW-0489">Methyltransferase</keyword>
<dbReference type="GO" id="GO:0032259">
    <property type="term" value="P:methylation"/>
    <property type="evidence" value="ECO:0007669"/>
    <property type="project" value="UniProtKB-KW"/>
</dbReference>
<evidence type="ECO:0000313" key="2">
    <source>
        <dbReference type="EMBL" id="MDO6421161.1"/>
    </source>
</evidence>
<dbReference type="SUPFAM" id="SSF53335">
    <property type="entry name" value="S-adenosyl-L-methionine-dependent methyltransferases"/>
    <property type="match status" value="1"/>
</dbReference>
<protein>
    <submittedName>
        <fullName evidence="2">Methyltransferase</fullName>
    </submittedName>
</protein>
<evidence type="ECO:0000259" key="1">
    <source>
        <dbReference type="Pfam" id="PF13679"/>
    </source>
</evidence>
<gene>
    <name evidence="2" type="ORF">Q4521_01615</name>
</gene>
<dbReference type="PANTHER" id="PTHR13369">
    <property type="match status" value="1"/>
</dbReference>
<accession>A0AAW7X049</accession>
<dbReference type="PANTHER" id="PTHR13369:SF0">
    <property type="entry name" value="GLUTATHIONE S-TRANSFERASE C-TERMINAL DOMAIN-CONTAINING PROTEIN"/>
    <property type="match status" value="1"/>
</dbReference>